<comment type="caution">
    <text evidence="1">The sequence shown here is derived from an EMBL/GenBank/DDBJ whole genome shotgun (WGS) entry which is preliminary data.</text>
</comment>
<dbReference type="Proteomes" id="UP000304382">
    <property type="component" value="Unassembled WGS sequence"/>
</dbReference>
<keyword evidence="2" id="KW-1185">Reference proteome</keyword>
<name>A0A4C2EHJ0_9EURY</name>
<evidence type="ECO:0000313" key="2">
    <source>
        <dbReference type="Proteomes" id="UP000304382"/>
    </source>
</evidence>
<sequence length="90" mass="9994">MLGVEIRKVRIPIRVLVVVVSLELVRDSFQSYFAGRVRIVCLDVDSPVLAFVSDKPTLFESAKRRSDAPTGNVQFLSKLTRTEPEFGVAG</sequence>
<organism evidence="1 2">
    <name type="scientific">Haloarcula mannanilytica</name>
    <dbReference type="NCBI Taxonomy" id="2509225"/>
    <lineage>
        <taxon>Archaea</taxon>
        <taxon>Methanobacteriati</taxon>
        <taxon>Methanobacteriota</taxon>
        <taxon>Stenosarchaea group</taxon>
        <taxon>Halobacteria</taxon>
        <taxon>Halobacteriales</taxon>
        <taxon>Haloarculaceae</taxon>
        <taxon>Haloarcula</taxon>
    </lineage>
</organism>
<evidence type="ECO:0000313" key="1">
    <source>
        <dbReference type="EMBL" id="GCF12083.1"/>
    </source>
</evidence>
<protein>
    <submittedName>
        <fullName evidence="1">Uncharacterized protein</fullName>
    </submittedName>
</protein>
<accession>A0A4C2EHJ0</accession>
<gene>
    <name evidence="1" type="ORF">Harman_00180</name>
</gene>
<reference evidence="1 2" key="1">
    <citation type="submission" date="2019-02" db="EMBL/GenBank/DDBJ databases">
        <title>Haloarcula mannanilyticum sp. nov., a mannan degrading haloarchaeon isolated from commercial salt.</title>
        <authorList>
            <person name="Enomoto S."/>
            <person name="Shimane Y."/>
            <person name="Kamekura M."/>
            <person name="Ito T."/>
            <person name="Moriya O."/>
            <person name="Ihara K."/>
            <person name="Takahashi-Ando N."/>
            <person name="Fukushima Y."/>
            <person name="Yoshida Y."/>
            <person name="Usama R."/>
            <person name="Takai K."/>
            <person name="Minegishi H."/>
        </authorList>
    </citation>
    <scope>NUCLEOTIDE SEQUENCE [LARGE SCALE GENOMIC DNA]</scope>
    <source>
        <strain evidence="1 2">MD130-1</strain>
    </source>
</reference>
<dbReference type="EMBL" id="BIXZ01000001">
    <property type="protein sequence ID" value="GCF12083.1"/>
    <property type="molecule type" value="Genomic_DNA"/>
</dbReference>
<proteinExistence type="predicted"/>
<dbReference type="AlphaFoldDB" id="A0A4C2EHJ0"/>